<protein>
    <recommendedName>
        <fullName evidence="3">Mediator of RNA polymerase II transcription subunit 18</fullName>
    </recommendedName>
</protein>
<dbReference type="VEuPathDB" id="PiroplasmaDB:BEWA_032770"/>
<dbReference type="GeneID" id="15807034"/>
<accession>L0AZY0</accession>
<evidence type="ECO:0000313" key="1">
    <source>
        <dbReference type="EMBL" id="AFZ80424.1"/>
    </source>
</evidence>
<dbReference type="AlphaFoldDB" id="L0AZY0"/>
<dbReference type="RefSeq" id="XP_004830090.1">
    <property type="nucleotide sequence ID" value="XM_004830033.1"/>
</dbReference>
<organism evidence="1 2">
    <name type="scientific">Theileria equi strain WA</name>
    <dbReference type="NCBI Taxonomy" id="1537102"/>
    <lineage>
        <taxon>Eukaryota</taxon>
        <taxon>Sar</taxon>
        <taxon>Alveolata</taxon>
        <taxon>Apicomplexa</taxon>
        <taxon>Aconoidasida</taxon>
        <taxon>Piroplasmida</taxon>
        <taxon>Theileriidae</taxon>
        <taxon>Theileria</taxon>
    </lineage>
</organism>
<dbReference type="Proteomes" id="UP000031512">
    <property type="component" value="Chromosome 1"/>
</dbReference>
<evidence type="ECO:0000313" key="2">
    <source>
        <dbReference type="Proteomes" id="UP000031512"/>
    </source>
</evidence>
<dbReference type="EMBL" id="CP001669">
    <property type="protein sequence ID" value="AFZ80424.1"/>
    <property type="molecule type" value="Genomic_DNA"/>
</dbReference>
<keyword evidence="2" id="KW-1185">Reference proteome</keyword>
<dbReference type="eggNOG" id="ENOG502QX5N">
    <property type="taxonomic scope" value="Eukaryota"/>
</dbReference>
<proteinExistence type="predicted"/>
<sequence length="244" mass="27930">MALVDSQDLDSETELQTIFDPAFSKKLDKLSNGNIFTNEYSIYGIFRDGNEPLLYEELKEMLEHVSDICTVHEYDFHLYIRDKRYFNRAANFVSRDQEEIKHYEVLAHRQPFNMAGSCTLREIHGPPGVRVNEINMKTVQSINADDGIMGVLEALGYTASKRSRVQSHTFHIGHGTSNYTQISVARHYSETGEALAPGKALIEIKCIGNSDLDTYKTLLKKYSKLLGKFVTFYLYLCHAMYFTN</sequence>
<evidence type="ECO:0008006" key="3">
    <source>
        <dbReference type="Google" id="ProtNLM"/>
    </source>
</evidence>
<dbReference type="KEGG" id="beq:BEWA_032770"/>
<gene>
    <name evidence="1" type="ORF">BEWA_032770</name>
</gene>
<name>L0AZY0_THEEQ</name>
<reference evidence="1 2" key="1">
    <citation type="journal article" date="2012" name="BMC Genomics">
        <title>Comparative genomic analysis and phylogenetic position of Theileria equi.</title>
        <authorList>
            <person name="Kappmeyer L.S."/>
            <person name="Thiagarajan M."/>
            <person name="Herndon D.R."/>
            <person name="Ramsay J.D."/>
            <person name="Caler E."/>
            <person name="Djikeng A."/>
            <person name="Gillespie J.J."/>
            <person name="Lau A.O."/>
            <person name="Roalson E.H."/>
            <person name="Silva J.C."/>
            <person name="Silva M.G."/>
            <person name="Suarez C.E."/>
            <person name="Ueti M.W."/>
            <person name="Nene V.M."/>
            <person name="Mealey R.H."/>
            <person name="Knowles D.P."/>
            <person name="Brayton K.A."/>
        </authorList>
    </citation>
    <scope>NUCLEOTIDE SEQUENCE [LARGE SCALE GENOMIC DNA]</scope>
    <source>
        <strain evidence="1 2">WA</strain>
    </source>
</reference>